<dbReference type="GeneTree" id="ENSGT00940000154709"/>
<dbReference type="SUPFAM" id="SSF90250">
    <property type="entry name" value="Troponin coil-coiled subunits"/>
    <property type="match status" value="1"/>
</dbReference>
<reference evidence="5" key="3">
    <citation type="submission" date="2025-09" db="UniProtKB">
        <authorList>
            <consortium name="Ensembl"/>
        </authorList>
    </citation>
    <scope>IDENTIFICATION</scope>
</reference>
<comment type="function">
    <text evidence="1">Troponin T is the tropomyosin-binding subunit of troponin, the thin filament regulatory complex which confers calcium-sensitivity to striated muscle actomyosin ATPase activity.</text>
</comment>
<evidence type="ECO:0000313" key="5">
    <source>
        <dbReference type="Ensembl" id="ENSCSEP00000023416.1"/>
    </source>
</evidence>
<feature type="region of interest" description="Disordered" evidence="4">
    <location>
        <begin position="71"/>
        <end position="142"/>
    </location>
</feature>
<evidence type="ECO:0000256" key="2">
    <source>
        <dbReference type="ARBA" id="ARBA00008330"/>
    </source>
</evidence>
<feature type="compositionally biased region" description="Basic and acidic residues" evidence="4">
    <location>
        <begin position="71"/>
        <end position="113"/>
    </location>
</feature>
<keyword evidence="3" id="KW-0514">Muscle protein</keyword>
<dbReference type="Pfam" id="PF00992">
    <property type="entry name" value="Troponin"/>
    <property type="match status" value="1"/>
</dbReference>
<evidence type="ECO:0000256" key="3">
    <source>
        <dbReference type="ARBA" id="ARBA00023179"/>
    </source>
</evidence>
<evidence type="ECO:0000313" key="6">
    <source>
        <dbReference type="Proteomes" id="UP000265120"/>
    </source>
</evidence>
<evidence type="ECO:0000256" key="1">
    <source>
        <dbReference type="ARBA" id="ARBA00003363"/>
    </source>
</evidence>
<dbReference type="GO" id="GO:0060048">
    <property type="term" value="P:cardiac muscle contraction"/>
    <property type="evidence" value="ECO:0007669"/>
    <property type="project" value="TreeGrafter"/>
</dbReference>
<organism evidence="5 6">
    <name type="scientific">Cynoglossus semilaevis</name>
    <name type="common">Tongue sole</name>
    <dbReference type="NCBI Taxonomy" id="244447"/>
    <lineage>
        <taxon>Eukaryota</taxon>
        <taxon>Metazoa</taxon>
        <taxon>Chordata</taxon>
        <taxon>Craniata</taxon>
        <taxon>Vertebrata</taxon>
        <taxon>Euteleostomi</taxon>
        <taxon>Actinopterygii</taxon>
        <taxon>Neopterygii</taxon>
        <taxon>Teleostei</taxon>
        <taxon>Neoteleostei</taxon>
        <taxon>Acanthomorphata</taxon>
        <taxon>Carangaria</taxon>
        <taxon>Pleuronectiformes</taxon>
        <taxon>Pleuronectoidei</taxon>
        <taxon>Cynoglossidae</taxon>
        <taxon>Cynoglossinae</taxon>
        <taxon>Cynoglossus</taxon>
    </lineage>
</organism>
<dbReference type="GO" id="GO:0030172">
    <property type="term" value="F:troponin C binding"/>
    <property type="evidence" value="ECO:0007669"/>
    <property type="project" value="TreeGrafter"/>
</dbReference>
<dbReference type="InterPro" id="IPR001978">
    <property type="entry name" value="Troponin"/>
</dbReference>
<dbReference type="GO" id="GO:0006937">
    <property type="term" value="P:regulation of muscle contraction"/>
    <property type="evidence" value="ECO:0007669"/>
    <property type="project" value="InterPro"/>
</dbReference>
<evidence type="ECO:0000256" key="4">
    <source>
        <dbReference type="SAM" id="MobiDB-lite"/>
    </source>
</evidence>
<name>A0A3P8WCS2_CYNSE</name>
<comment type="similarity">
    <text evidence="2">Belongs to the troponin T family.</text>
</comment>
<dbReference type="PANTHER" id="PTHR11521">
    <property type="entry name" value="TROPONIN T"/>
    <property type="match status" value="1"/>
</dbReference>
<dbReference type="PANTHER" id="PTHR11521:SF20">
    <property type="entry name" value="TROPONIN T2E, CARDIAC ISOFORM X1"/>
    <property type="match status" value="1"/>
</dbReference>
<dbReference type="GO" id="GO:0005523">
    <property type="term" value="F:tropomyosin binding"/>
    <property type="evidence" value="ECO:0007669"/>
    <property type="project" value="TreeGrafter"/>
</dbReference>
<dbReference type="Gene3D" id="1.20.5.350">
    <property type="match status" value="1"/>
</dbReference>
<dbReference type="GO" id="GO:0045214">
    <property type="term" value="P:sarcomere organization"/>
    <property type="evidence" value="ECO:0007669"/>
    <property type="project" value="TreeGrafter"/>
</dbReference>
<dbReference type="AlphaFoldDB" id="A0A3P8WCS2"/>
<dbReference type="Proteomes" id="UP000265120">
    <property type="component" value="Chromosome 6"/>
</dbReference>
<dbReference type="GO" id="GO:0005861">
    <property type="term" value="C:troponin complex"/>
    <property type="evidence" value="ECO:0007669"/>
    <property type="project" value="InterPro"/>
</dbReference>
<protein>
    <submittedName>
        <fullName evidence="5">Troponin T, cardiac muscle isoforms-like</fullName>
    </submittedName>
</protein>
<proteinExistence type="inferred from homology"/>
<reference evidence="5" key="2">
    <citation type="submission" date="2025-08" db="UniProtKB">
        <authorList>
            <consortium name="Ensembl"/>
        </authorList>
    </citation>
    <scope>IDENTIFICATION</scope>
</reference>
<dbReference type="InterPro" id="IPR027707">
    <property type="entry name" value="TNNT"/>
</dbReference>
<keyword evidence="6" id="KW-1185">Reference proteome</keyword>
<dbReference type="GO" id="GO:0031013">
    <property type="term" value="F:troponin I binding"/>
    <property type="evidence" value="ECO:0007669"/>
    <property type="project" value="TreeGrafter"/>
</dbReference>
<dbReference type="Ensembl" id="ENSCSET00000023724.1">
    <property type="protein sequence ID" value="ENSCSEP00000023416.1"/>
    <property type="gene ID" value="ENSCSEG00000014535.1"/>
</dbReference>
<feature type="region of interest" description="Disordered" evidence="4">
    <location>
        <begin position="1"/>
        <end position="26"/>
    </location>
</feature>
<reference evidence="5 6" key="1">
    <citation type="journal article" date="2014" name="Nat. Genet.">
        <title>Whole-genome sequence of a flatfish provides insights into ZW sex chromosome evolution and adaptation to a benthic lifestyle.</title>
        <authorList>
            <person name="Chen S."/>
            <person name="Zhang G."/>
            <person name="Shao C."/>
            <person name="Huang Q."/>
            <person name="Liu G."/>
            <person name="Zhang P."/>
            <person name="Song W."/>
            <person name="An N."/>
            <person name="Chalopin D."/>
            <person name="Volff J.N."/>
            <person name="Hong Y."/>
            <person name="Li Q."/>
            <person name="Sha Z."/>
            <person name="Zhou H."/>
            <person name="Xie M."/>
            <person name="Yu Q."/>
            <person name="Liu Y."/>
            <person name="Xiang H."/>
            <person name="Wang N."/>
            <person name="Wu K."/>
            <person name="Yang C."/>
            <person name="Zhou Q."/>
            <person name="Liao X."/>
            <person name="Yang L."/>
            <person name="Hu Q."/>
            <person name="Zhang J."/>
            <person name="Meng L."/>
            <person name="Jin L."/>
            <person name="Tian Y."/>
            <person name="Lian J."/>
            <person name="Yang J."/>
            <person name="Miao G."/>
            <person name="Liu S."/>
            <person name="Liang Z."/>
            <person name="Yan F."/>
            <person name="Li Y."/>
            <person name="Sun B."/>
            <person name="Zhang H."/>
            <person name="Zhang J."/>
            <person name="Zhu Y."/>
            <person name="Du M."/>
            <person name="Zhao Y."/>
            <person name="Schartl M."/>
            <person name="Tang Q."/>
            <person name="Wang J."/>
        </authorList>
    </citation>
    <scope>NUCLEOTIDE SEQUENCE</scope>
</reference>
<accession>A0A3P8WCS2</accession>
<sequence length="212" mass="25173">PDESKPKPKFMTNITAPKIPDGEKVDFDDIHRKRQEKDLSELQSLIEAHFIQRKKEEEELLALVNRIEKRRAERAEQQRIRTEKEKERQTRLAEEKERKEMEDQRKKLDEDAKKKKALTNMSQHYGAGQKVIRGKKQTEREKKKKILAERRKQLNVDHLNEDKLKEKANELWQWLMGLEAEKFDLSEKLKRQKYDVSDATRAQTVGCVSAVL</sequence>
<dbReference type="InterPro" id="IPR038077">
    <property type="entry name" value="Troponin_sf"/>
</dbReference>